<evidence type="ECO:0000313" key="4">
    <source>
        <dbReference type="EMBL" id="CAF3781107.1"/>
    </source>
</evidence>
<reference evidence="4" key="1">
    <citation type="submission" date="2021-02" db="EMBL/GenBank/DDBJ databases">
        <authorList>
            <person name="Nowell W R."/>
        </authorList>
    </citation>
    <scope>NUCLEOTIDE SEQUENCE</scope>
</reference>
<comment type="caution">
    <text evidence="4">The sequence shown here is derived from an EMBL/GenBank/DDBJ whole genome shotgun (WGS) entry which is preliminary data.</text>
</comment>
<sequence length="569" mass="65020">MVGIWILFMFGNFVSCVEQMKMMFNNNSVLTHLKTSDDPLIDINTGIVLIPVGTYIHRDEYQPVVSFMPINDEECLLLISTYKNSKICLINNKTRRKRIIDLAKWIYSTFRKGERLIYGNGNAKQINLIAQQARANQISSVNNSGQIFVISDQNVELAHVVETVVTELTQVEDEMKSGTLNGQARSLITRILYNMQRLHSNILVKSVTDIENNEHNVDFLTSEQKLVLYQQLFSKNPSITSLNMSMASLLKHLIYEQNIDFVQQNVSNQKNETEPAIIVQLRISTTFALPTNIDNNAFHVFEVHCLPFFVQNVGHETTEVPMFIGINVKTNKFIELYKEDMKMFLCSRTNGLLLCRHRLGIMDNVNNLCLRSLFKSNVTYDNHEHCSSRQLLKDTFRVYKLSMNTFIFGINRKISCTITNSTSKYIIQIEPLSLITIPCENHLRCDNYVLKSEDISCSSSGSNNVYVLSNGTVITHDIQQGNLSIYKTRNYTKLDIKRLHKLVMEMADTREKAKQIYDIARKVSVFNLKMNTETAITASFISQMVVFLVSVIGIIILVKKTLLCVPSIV</sequence>
<evidence type="ECO:0000313" key="3">
    <source>
        <dbReference type="EMBL" id="CAF1012286.1"/>
    </source>
</evidence>
<feature type="transmembrane region" description="Helical" evidence="1">
    <location>
        <begin position="540"/>
        <end position="558"/>
    </location>
</feature>
<keyword evidence="1" id="KW-0472">Membrane</keyword>
<evidence type="ECO:0000313" key="5">
    <source>
        <dbReference type="Proteomes" id="UP000682733"/>
    </source>
</evidence>
<evidence type="ECO:0008006" key="6">
    <source>
        <dbReference type="Google" id="ProtNLM"/>
    </source>
</evidence>
<protein>
    <recommendedName>
        <fullName evidence="6">Envelope fusion protein</fullName>
    </recommendedName>
</protein>
<dbReference type="Proteomes" id="UP000677228">
    <property type="component" value="Unassembled WGS sequence"/>
</dbReference>
<keyword evidence="1" id="KW-0812">Transmembrane</keyword>
<keyword evidence="2" id="KW-0732">Signal</keyword>
<feature type="chain" id="PRO_5036434631" description="Envelope fusion protein" evidence="2">
    <location>
        <begin position="17"/>
        <end position="569"/>
    </location>
</feature>
<accession>A0A8S2J582</accession>
<dbReference type="AlphaFoldDB" id="A0A8S2J582"/>
<name>A0A8S2J582_9BILA</name>
<evidence type="ECO:0000256" key="2">
    <source>
        <dbReference type="SAM" id="SignalP"/>
    </source>
</evidence>
<keyword evidence="1" id="KW-1133">Transmembrane helix</keyword>
<gene>
    <name evidence="3" type="ORF">OVA965_LOCUS15103</name>
    <name evidence="4" type="ORF">TMI583_LOCUS15106</name>
</gene>
<feature type="signal peptide" evidence="2">
    <location>
        <begin position="1"/>
        <end position="16"/>
    </location>
</feature>
<evidence type="ECO:0000256" key="1">
    <source>
        <dbReference type="SAM" id="Phobius"/>
    </source>
</evidence>
<dbReference type="EMBL" id="CAJNOK010006717">
    <property type="protein sequence ID" value="CAF1012286.1"/>
    <property type="molecule type" value="Genomic_DNA"/>
</dbReference>
<dbReference type="Proteomes" id="UP000682733">
    <property type="component" value="Unassembled WGS sequence"/>
</dbReference>
<organism evidence="4 5">
    <name type="scientific">Didymodactylos carnosus</name>
    <dbReference type="NCBI Taxonomy" id="1234261"/>
    <lineage>
        <taxon>Eukaryota</taxon>
        <taxon>Metazoa</taxon>
        <taxon>Spiralia</taxon>
        <taxon>Gnathifera</taxon>
        <taxon>Rotifera</taxon>
        <taxon>Eurotatoria</taxon>
        <taxon>Bdelloidea</taxon>
        <taxon>Philodinida</taxon>
        <taxon>Philodinidae</taxon>
        <taxon>Didymodactylos</taxon>
    </lineage>
</organism>
<proteinExistence type="predicted"/>
<dbReference type="EMBL" id="CAJOBA010006725">
    <property type="protein sequence ID" value="CAF3781107.1"/>
    <property type="molecule type" value="Genomic_DNA"/>
</dbReference>